<dbReference type="EMBL" id="CP032744">
    <property type="protein sequence ID" value="AYJ38932.1"/>
    <property type="molecule type" value="Genomic_DNA"/>
</dbReference>
<dbReference type="EMBL" id="CP032744">
    <property type="protein sequence ID" value="AYJ38878.1"/>
    <property type="molecule type" value="Genomic_DNA"/>
</dbReference>
<sequence>MRRLKRWQLMSWGTIDDAEFKEFAKKVQTEANAEILKSQLEESVKRVGAQILKGVKAKTPVDTGTLRRGWELKGPTVSASVITLTALNNIEYAQYIEMGHRTRGGGWVPGQHMLMKTMFEVDDQMTSLLTPALQKFLSKLS</sequence>
<gene>
    <name evidence="1" type="ORF">LP667_08635</name>
    <name evidence="2" type="ORF">LP667_08930</name>
</gene>
<organism evidence="1 3">
    <name type="scientific">Lactiplantibacillus paraplantarum</name>
    <dbReference type="NCBI Taxonomy" id="60520"/>
    <lineage>
        <taxon>Bacteria</taxon>
        <taxon>Bacillati</taxon>
        <taxon>Bacillota</taxon>
        <taxon>Bacilli</taxon>
        <taxon>Lactobacillales</taxon>
        <taxon>Lactobacillaceae</taxon>
        <taxon>Lactiplantibacillus</taxon>
    </lineage>
</organism>
<reference evidence="1 3" key="1">
    <citation type="submission" date="2018-10" db="EMBL/GenBank/DDBJ databases">
        <title>Genome seuquencing of Lactobacillus species.</title>
        <authorList>
            <person name="Baek C."/>
            <person name="Yi H."/>
        </authorList>
    </citation>
    <scope>NUCLEOTIDE SEQUENCE [LARGE SCALE GENOMIC DNA]</scope>
    <source>
        <strain evidence="1 3">DSM 10667</strain>
    </source>
</reference>
<evidence type="ECO:0000313" key="1">
    <source>
        <dbReference type="EMBL" id="AYJ38878.1"/>
    </source>
</evidence>
<name>A0AAD0TRY0_9LACO</name>
<protein>
    <submittedName>
        <fullName evidence="1">HK97 gp10 family phage protein</fullName>
    </submittedName>
</protein>
<proteinExistence type="predicted"/>
<dbReference type="Pfam" id="PF04883">
    <property type="entry name" value="HK97-gp10_like"/>
    <property type="match status" value="1"/>
</dbReference>
<dbReference type="Proteomes" id="UP000277896">
    <property type="component" value="Chromosome"/>
</dbReference>
<evidence type="ECO:0000313" key="3">
    <source>
        <dbReference type="Proteomes" id="UP000277896"/>
    </source>
</evidence>
<accession>A0AAD0TRY0</accession>
<dbReference type="AlphaFoldDB" id="A0AAD0TRY0"/>
<evidence type="ECO:0000313" key="2">
    <source>
        <dbReference type="EMBL" id="AYJ38932.1"/>
    </source>
</evidence>
<dbReference type="InterPro" id="IPR010064">
    <property type="entry name" value="HK97-gp10_tail"/>
</dbReference>